<dbReference type="RefSeq" id="WP_076623945.1">
    <property type="nucleotide sequence ID" value="NZ_BMEW01000001.1"/>
</dbReference>
<dbReference type="PANTHER" id="PTHR39175:SF1">
    <property type="entry name" value="FAMILY PROTEIN, PUTATIVE (AFU_ORTHOLOGUE AFUA_3G15060)-RELATED"/>
    <property type="match status" value="1"/>
</dbReference>
<protein>
    <submittedName>
        <fullName evidence="2">Lactoylglutathione lyase-like lyase</fullName>
    </submittedName>
</protein>
<dbReference type="InterPro" id="IPR037523">
    <property type="entry name" value="VOC_core"/>
</dbReference>
<evidence type="ECO:0000313" key="3">
    <source>
        <dbReference type="Proteomes" id="UP000186559"/>
    </source>
</evidence>
<reference evidence="2 3" key="1">
    <citation type="submission" date="2016-03" db="EMBL/GenBank/DDBJ databases">
        <title>Deep-sea bacteria in the southern Pacific.</title>
        <authorList>
            <person name="Tang K."/>
        </authorList>
    </citation>
    <scope>NUCLEOTIDE SEQUENCE [LARGE SCALE GENOMIC DNA]</scope>
    <source>
        <strain evidence="2 3">JLT2016</strain>
    </source>
</reference>
<dbReference type="AlphaFoldDB" id="A0A1U7D7B5"/>
<dbReference type="STRING" id="1229727.Ga0080559_TMP3217"/>
<evidence type="ECO:0000313" key="2">
    <source>
        <dbReference type="EMBL" id="APX24013.1"/>
    </source>
</evidence>
<dbReference type="OrthoDB" id="9813630at2"/>
<dbReference type="GO" id="GO:0016829">
    <property type="term" value="F:lyase activity"/>
    <property type="evidence" value="ECO:0007669"/>
    <property type="project" value="UniProtKB-KW"/>
</dbReference>
<proteinExistence type="predicted"/>
<feature type="domain" description="VOC" evidence="1">
    <location>
        <begin position="4"/>
        <end position="118"/>
    </location>
</feature>
<sequence length="122" mass="13702">MLLTLHHVQLAMPEGKEDDAIAFYHGILGLPVVEKPDALRHRGGVWFERAGLRVHLGVEKPFSPARKAHPAFQVASLTTMIAALEAASWPWREDIDLPGLRRLYVDDPFSKRIELLELSRSG</sequence>
<dbReference type="EMBL" id="CP014796">
    <property type="protein sequence ID" value="APX24013.1"/>
    <property type="molecule type" value="Genomic_DNA"/>
</dbReference>
<dbReference type="KEGG" id="tpro:Ga0080559_TMP3217"/>
<dbReference type="PROSITE" id="PS51819">
    <property type="entry name" value="VOC"/>
    <property type="match status" value="1"/>
</dbReference>
<gene>
    <name evidence="2" type="ORF">Ga0080559_TMP3217</name>
</gene>
<keyword evidence="2" id="KW-0456">Lyase</keyword>
<accession>A0A1U7D7B5</accession>
<organism evidence="2 3">
    <name type="scientific">Salipiger profundus</name>
    <dbReference type="NCBI Taxonomy" id="1229727"/>
    <lineage>
        <taxon>Bacteria</taxon>
        <taxon>Pseudomonadati</taxon>
        <taxon>Pseudomonadota</taxon>
        <taxon>Alphaproteobacteria</taxon>
        <taxon>Rhodobacterales</taxon>
        <taxon>Roseobacteraceae</taxon>
        <taxon>Salipiger</taxon>
    </lineage>
</organism>
<dbReference type="PANTHER" id="PTHR39175">
    <property type="entry name" value="FAMILY PROTEIN, PUTATIVE (AFU_ORTHOLOGUE AFUA_3G15060)-RELATED"/>
    <property type="match status" value="1"/>
</dbReference>
<dbReference type="Gene3D" id="3.10.180.10">
    <property type="entry name" value="2,3-Dihydroxybiphenyl 1,2-Dioxygenase, domain 1"/>
    <property type="match status" value="1"/>
</dbReference>
<evidence type="ECO:0000259" key="1">
    <source>
        <dbReference type="PROSITE" id="PS51819"/>
    </source>
</evidence>
<dbReference type="InterPro" id="IPR029068">
    <property type="entry name" value="Glyas_Bleomycin-R_OHBP_Dase"/>
</dbReference>
<name>A0A1U7D7B5_9RHOB</name>
<dbReference type="Proteomes" id="UP000186559">
    <property type="component" value="Chromosome"/>
</dbReference>
<keyword evidence="3" id="KW-1185">Reference proteome</keyword>
<dbReference type="SUPFAM" id="SSF54593">
    <property type="entry name" value="Glyoxalase/Bleomycin resistance protein/Dihydroxybiphenyl dioxygenase"/>
    <property type="match status" value="1"/>
</dbReference>